<dbReference type="InterPro" id="IPR029027">
    <property type="entry name" value="Single_a-helix_sf"/>
</dbReference>
<keyword evidence="2" id="KW-1185">Reference proteome</keyword>
<dbReference type="OrthoDB" id="15743at2759"/>
<dbReference type="Proteomes" id="UP000216624">
    <property type="component" value="Unassembled WGS sequence"/>
</dbReference>
<dbReference type="PANTHER" id="PTHR15420:SF2">
    <property type="entry name" value="CYTOCHROME B-C1 COMPLEX SUBUNIT 10"/>
    <property type="match status" value="1"/>
</dbReference>
<dbReference type="GO" id="GO:0006122">
    <property type="term" value="P:mitochondrial electron transport, ubiquinol to cytochrome c"/>
    <property type="evidence" value="ECO:0007669"/>
    <property type="project" value="InterPro"/>
</dbReference>
<reference evidence="1" key="1">
    <citation type="submission" date="2017-08" db="EMBL/GenBank/DDBJ databases">
        <authorList>
            <person name="de Groot N.N."/>
        </authorList>
    </citation>
    <scope>NUCLEOTIDE SEQUENCE [LARGE SCALE GENOMIC DNA]</scope>
    <source>
        <strain evidence="1">PX439</strain>
    </source>
</reference>
<gene>
    <name evidence="1" type="ORF">FL82_22931</name>
</gene>
<comment type="caution">
    <text evidence="1">The sequence shown here is derived from an EMBL/GenBank/DDBJ whole genome shotgun (WGS) entry which is preliminary data.</text>
</comment>
<dbReference type="eggNOG" id="ENOG502TK23">
    <property type="taxonomic scope" value="Eukaryota"/>
</dbReference>
<evidence type="ECO:0000313" key="1">
    <source>
        <dbReference type="EMBL" id="OZF88059.1"/>
    </source>
</evidence>
<proteinExistence type="predicted"/>
<dbReference type="Gene3D" id="1.20.5.220">
    <property type="match status" value="1"/>
</dbReference>
<dbReference type="HOGENOM" id="CLU_3016172_0_0_1"/>
<sequence>MLYMKPARFLKNAATNPNYFKSYGAYGGTAFLMAIYFCEWKTVGQYIPLWNKRYVE</sequence>
<dbReference type="GO" id="GO:0005743">
    <property type="term" value="C:mitochondrial inner membrane"/>
    <property type="evidence" value="ECO:0007669"/>
    <property type="project" value="TreeGrafter"/>
</dbReference>
<name>A0A260ZS19_CAERE</name>
<accession>A0A260ZS19</accession>
<protein>
    <submittedName>
        <fullName evidence="1">Uncharacterized protein</fullName>
    </submittedName>
</protein>
<feature type="non-terminal residue" evidence="1">
    <location>
        <position position="1"/>
    </location>
</feature>
<dbReference type="Pfam" id="PF08997">
    <property type="entry name" value="UCR_6-4kD"/>
    <property type="match status" value="1"/>
</dbReference>
<evidence type="ECO:0000313" key="2">
    <source>
        <dbReference type="Proteomes" id="UP000216624"/>
    </source>
</evidence>
<organism evidence="1 2">
    <name type="scientific">Caenorhabditis remanei</name>
    <name type="common">Caenorhabditis vulgaris</name>
    <dbReference type="NCBI Taxonomy" id="31234"/>
    <lineage>
        <taxon>Eukaryota</taxon>
        <taxon>Metazoa</taxon>
        <taxon>Ecdysozoa</taxon>
        <taxon>Nematoda</taxon>
        <taxon>Chromadorea</taxon>
        <taxon>Rhabditida</taxon>
        <taxon>Rhabditina</taxon>
        <taxon>Rhabditomorpha</taxon>
        <taxon>Rhabditoidea</taxon>
        <taxon>Rhabditidae</taxon>
        <taxon>Peloderinae</taxon>
        <taxon>Caenorhabditis</taxon>
    </lineage>
</organism>
<dbReference type="SUPFAM" id="SSF81518">
    <property type="entry name" value="Subunit XI (6.4 kDa protein) of cytochrome bc1 complex (Ubiquinol-cytochrome c reductase)"/>
    <property type="match status" value="1"/>
</dbReference>
<dbReference type="EMBL" id="NMWX01000059">
    <property type="protein sequence ID" value="OZF88059.1"/>
    <property type="molecule type" value="Genomic_DNA"/>
</dbReference>
<dbReference type="InterPro" id="IPR015089">
    <property type="entry name" value="UQCR"/>
</dbReference>
<dbReference type="OMA" id="LYMKPAR"/>
<dbReference type="PANTHER" id="PTHR15420">
    <property type="entry name" value="UBIQUINOL-CYTOCHROME C REDUCTASE COMPLEX 6.4 KD PROTEIN"/>
    <property type="match status" value="1"/>
</dbReference>
<dbReference type="STRING" id="31234.E3MXM3"/>